<dbReference type="Proteomes" id="UP001175000">
    <property type="component" value="Unassembled WGS sequence"/>
</dbReference>
<comment type="caution">
    <text evidence="1">The sequence shown here is derived from an EMBL/GenBank/DDBJ whole genome shotgun (WGS) entry which is preliminary data.</text>
</comment>
<dbReference type="EMBL" id="JAULSU010000002">
    <property type="protein sequence ID" value="KAK0626234.1"/>
    <property type="molecule type" value="Genomic_DNA"/>
</dbReference>
<proteinExistence type="predicted"/>
<evidence type="ECO:0000313" key="1">
    <source>
        <dbReference type="EMBL" id="KAK0626234.1"/>
    </source>
</evidence>
<protein>
    <submittedName>
        <fullName evidence="1">Uncharacterized protein</fullName>
    </submittedName>
</protein>
<organism evidence="1 2">
    <name type="scientific">Immersiella caudata</name>
    <dbReference type="NCBI Taxonomy" id="314043"/>
    <lineage>
        <taxon>Eukaryota</taxon>
        <taxon>Fungi</taxon>
        <taxon>Dikarya</taxon>
        <taxon>Ascomycota</taxon>
        <taxon>Pezizomycotina</taxon>
        <taxon>Sordariomycetes</taxon>
        <taxon>Sordariomycetidae</taxon>
        <taxon>Sordariales</taxon>
        <taxon>Lasiosphaeriaceae</taxon>
        <taxon>Immersiella</taxon>
    </lineage>
</organism>
<reference evidence="1" key="1">
    <citation type="submission" date="2023-06" db="EMBL/GenBank/DDBJ databases">
        <title>Genome-scale phylogeny and comparative genomics of the fungal order Sordariales.</title>
        <authorList>
            <consortium name="Lawrence Berkeley National Laboratory"/>
            <person name="Hensen N."/>
            <person name="Bonometti L."/>
            <person name="Westerberg I."/>
            <person name="Brannstrom I.O."/>
            <person name="Guillou S."/>
            <person name="Cros-Aarteil S."/>
            <person name="Calhoun S."/>
            <person name="Haridas S."/>
            <person name="Kuo A."/>
            <person name="Mondo S."/>
            <person name="Pangilinan J."/>
            <person name="Riley R."/>
            <person name="Labutti K."/>
            <person name="Andreopoulos B."/>
            <person name="Lipzen A."/>
            <person name="Chen C."/>
            <person name="Yanf M."/>
            <person name="Daum C."/>
            <person name="Ng V."/>
            <person name="Clum A."/>
            <person name="Steindorff A."/>
            <person name="Ohm R."/>
            <person name="Martin F."/>
            <person name="Silar P."/>
            <person name="Natvig D."/>
            <person name="Lalanne C."/>
            <person name="Gautier V."/>
            <person name="Ament-Velasquez S.L."/>
            <person name="Kruys A."/>
            <person name="Hutchinson M.I."/>
            <person name="Powell A.J."/>
            <person name="Barry K."/>
            <person name="Miller A.N."/>
            <person name="Grigoriev I.V."/>
            <person name="Debuchy R."/>
            <person name="Gladieux P."/>
            <person name="Thoren M.H."/>
            <person name="Johannesson H."/>
        </authorList>
    </citation>
    <scope>NUCLEOTIDE SEQUENCE</scope>
    <source>
        <strain evidence="1">CBS 606.72</strain>
    </source>
</reference>
<name>A0AA39X2S1_9PEZI</name>
<dbReference type="AlphaFoldDB" id="A0AA39X2S1"/>
<evidence type="ECO:0000313" key="2">
    <source>
        <dbReference type="Proteomes" id="UP001175000"/>
    </source>
</evidence>
<accession>A0AA39X2S1</accession>
<gene>
    <name evidence="1" type="ORF">B0T14DRAFT_492601</name>
</gene>
<sequence length="142" mass="17026">MASTLPTKADILTSYRHLLRASLRAVHFARPQRYTVRDVLRDAFRDEKAIGSYDRERIRRTIFFLNSAAWESGLESRILKNLVRVEWERRERRMDWKGLEKVRLMDEVARKKKDPDPIKGKEYEHYDRTVKMLNDTMGLCLR</sequence>
<keyword evidence="2" id="KW-1185">Reference proteome</keyword>